<feature type="signal peptide" evidence="2">
    <location>
        <begin position="1"/>
        <end position="28"/>
    </location>
</feature>
<evidence type="ECO:0000313" key="4">
    <source>
        <dbReference type="Proteomes" id="UP001379533"/>
    </source>
</evidence>
<keyword evidence="1" id="KW-1133">Transmembrane helix</keyword>
<evidence type="ECO:0000256" key="1">
    <source>
        <dbReference type="SAM" id="Phobius"/>
    </source>
</evidence>
<evidence type="ECO:0000256" key="2">
    <source>
        <dbReference type="SAM" id="SignalP"/>
    </source>
</evidence>
<feature type="transmembrane region" description="Helical" evidence="1">
    <location>
        <begin position="246"/>
        <end position="264"/>
    </location>
</feature>
<evidence type="ECO:0000313" key="3">
    <source>
        <dbReference type="EMBL" id="WXA96566.1"/>
    </source>
</evidence>
<dbReference type="EMBL" id="CP089982">
    <property type="protein sequence ID" value="WXA96566.1"/>
    <property type="molecule type" value="Genomic_DNA"/>
</dbReference>
<dbReference type="Proteomes" id="UP001379533">
    <property type="component" value="Chromosome"/>
</dbReference>
<name>A0ABZ2KD79_9BACT</name>
<keyword evidence="1" id="KW-0472">Membrane</keyword>
<gene>
    <name evidence="3" type="ORF">LZC95_06905</name>
</gene>
<proteinExistence type="predicted"/>
<feature type="chain" id="PRO_5047432149" evidence="2">
    <location>
        <begin position="29"/>
        <end position="301"/>
    </location>
</feature>
<feature type="transmembrane region" description="Helical" evidence="1">
    <location>
        <begin position="189"/>
        <end position="210"/>
    </location>
</feature>
<keyword evidence="1" id="KW-0812">Transmembrane</keyword>
<dbReference type="RefSeq" id="WP_394847183.1">
    <property type="nucleotide sequence ID" value="NZ_CP089982.1"/>
</dbReference>
<protein>
    <submittedName>
        <fullName evidence="3">Uncharacterized protein</fullName>
    </submittedName>
</protein>
<keyword evidence="2" id="KW-0732">Signal</keyword>
<sequence>MPMRGARPLLLATALLSVSIGSARTLRAAPTPSAKDACIDGADEGQSLRDEGKLREARARLLTCANAACPSAIAKDCGTWLADVESRMPTVIVSAVDAAGNDLVDVKVFLDGQPFLERLSGTEVSIDPGPHRLRYEYTTDAAAPPIEENIVIYERQKGRALVAKFRAAEPEPPPQPAPVVVLRKPSPPIAAYVVGGAGLIALGSAAFFGLRGRADYSKLDDSCGRTHSCPQSDIDAVKTKFTISDISLGIGIAAIGVAAVLYFTHPKETVEQRTGSAPLLNHAVLVPTRGGGWMAGYEAAF</sequence>
<organism evidence="3 4">
    <name type="scientific">Pendulispora brunnea</name>
    <dbReference type="NCBI Taxonomy" id="2905690"/>
    <lineage>
        <taxon>Bacteria</taxon>
        <taxon>Pseudomonadati</taxon>
        <taxon>Myxococcota</taxon>
        <taxon>Myxococcia</taxon>
        <taxon>Myxococcales</taxon>
        <taxon>Sorangiineae</taxon>
        <taxon>Pendulisporaceae</taxon>
        <taxon>Pendulispora</taxon>
    </lineage>
</organism>
<reference evidence="3 4" key="1">
    <citation type="submission" date="2021-12" db="EMBL/GenBank/DDBJ databases">
        <title>Discovery of the Pendulisporaceae a myxobacterial family with distinct sporulation behavior and unique specialized metabolism.</title>
        <authorList>
            <person name="Garcia R."/>
            <person name="Popoff A."/>
            <person name="Bader C.D."/>
            <person name="Loehr J."/>
            <person name="Walesch S."/>
            <person name="Walt C."/>
            <person name="Boldt J."/>
            <person name="Bunk B."/>
            <person name="Haeckl F.J.F.P.J."/>
            <person name="Gunesch A.P."/>
            <person name="Birkelbach J."/>
            <person name="Nuebel U."/>
            <person name="Pietschmann T."/>
            <person name="Bach T."/>
            <person name="Mueller R."/>
        </authorList>
    </citation>
    <scope>NUCLEOTIDE SEQUENCE [LARGE SCALE GENOMIC DNA]</scope>
    <source>
        <strain evidence="3 4">MSr12523</strain>
    </source>
</reference>
<accession>A0ABZ2KD79</accession>
<keyword evidence="4" id="KW-1185">Reference proteome</keyword>